<comment type="caution">
    <text evidence="1">The sequence shown here is derived from an EMBL/GenBank/DDBJ whole genome shotgun (WGS) entry which is preliminary data.</text>
</comment>
<evidence type="ECO:0000313" key="2">
    <source>
        <dbReference type="Proteomes" id="UP001165586"/>
    </source>
</evidence>
<sequence length="126" mass="13664">MTGMFTWQYVVSGDAEAGRAAVRSALEQQGFQIEEESTGEWKATQGERPSFLERMVTNAHEPIVFSVRFGTDARGLVVDLHRSPFGLSGVSRNASQMAYLDKGYRAAAAGLHERLQGAGILVASSE</sequence>
<dbReference type="RefSeq" id="WP_259538211.1">
    <property type="nucleotide sequence ID" value="NZ_JANLCJ010000002.1"/>
</dbReference>
<organism evidence="1 2">
    <name type="scientific">Herbiconiux daphne</name>
    <dbReference type="NCBI Taxonomy" id="2970914"/>
    <lineage>
        <taxon>Bacteria</taxon>
        <taxon>Bacillati</taxon>
        <taxon>Actinomycetota</taxon>
        <taxon>Actinomycetes</taxon>
        <taxon>Micrococcales</taxon>
        <taxon>Microbacteriaceae</taxon>
        <taxon>Herbiconiux</taxon>
    </lineage>
</organism>
<evidence type="ECO:0008006" key="3">
    <source>
        <dbReference type="Google" id="ProtNLM"/>
    </source>
</evidence>
<dbReference type="EMBL" id="JANLCJ010000002">
    <property type="protein sequence ID" value="MCS5733393.1"/>
    <property type="molecule type" value="Genomic_DNA"/>
</dbReference>
<evidence type="ECO:0000313" key="1">
    <source>
        <dbReference type="EMBL" id="MCS5733393.1"/>
    </source>
</evidence>
<gene>
    <name evidence="1" type="ORF">N1032_06540</name>
</gene>
<accession>A0ABT2GZP7</accession>
<name>A0ABT2GZP7_9MICO</name>
<protein>
    <recommendedName>
        <fullName evidence="3">DUF1499 domain-containing protein</fullName>
    </recommendedName>
</protein>
<proteinExistence type="predicted"/>
<dbReference type="Proteomes" id="UP001165586">
    <property type="component" value="Unassembled WGS sequence"/>
</dbReference>
<reference evidence="1" key="1">
    <citation type="submission" date="2022-08" db="EMBL/GenBank/DDBJ databases">
        <authorList>
            <person name="Deng Y."/>
            <person name="Han X.-F."/>
            <person name="Zhang Y.-Q."/>
        </authorList>
    </citation>
    <scope>NUCLEOTIDE SEQUENCE</scope>
    <source>
        <strain evidence="1">CPCC 203386</strain>
    </source>
</reference>
<keyword evidence="2" id="KW-1185">Reference proteome</keyword>